<dbReference type="EMBL" id="CAKOGP040001801">
    <property type="protein sequence ID" value="CAJ1952155.1"/>
    <property type="molecule type" value="Genomic_DNA"/>
</dbReference>
<evidence type="ECO:0000313" key="3">
    <source>
        <dbReference type="Proteomes" id="UP001295423"/>
    </source>
</evidence>
<feature type="region of interest" description="Disordered" evidence="1">
    <location>
        <begin position="74"/>
        <end position="100"/>
    </location>
</feature>
<evidence type="ECO:0000256" key="1">
    <source>
        <dbReference type="SAM" id="MobiDB-lite"/>
    </source>
</evidence>
<proteinExistence type="predicted"/>
<comment type="caution">
    <text evidence="2">The sequence shown here is derived from an EMBL/GenBank/DDBJ whole genome shotgun (WGS) entry which is preliminary data.</text>
</comment>
<reference evidence="2" key="1">
    <citation type="submission" date="2023-08" db="EMBL/GenBank/DDBJ databases">
        <authorList>
            <person name="Audoor S."/>
            <person name="Bilcke G."/>
        </authorList>
    </citation>
    <scope>NUCLEOTIDE SEQUENCE</scope>
</reference>
<keyword evidence="3" id="KW-1185">Reference proteome</keyword>
<evidence type="ECO:0000313" key="2">
    <source>
        <dbReference type="EMBL" id="CAJ1952155.1"/>
    </source>
</evidence>
<gene>
    <name evidence="2" type="ORF">CYCCA115_LOCUS13415</name>
</gene>
<sequence length="100" mass="11436">MIKRKVWLLPRTQDIIKKRNGYKYHKRVAELAKTAKPTKICSLKPNHKNHLISKCKAINNYKARMSNKKSNSFAVINLPGDKPDDDLTTSKETNSSNKNA</sequence>
<feature type="compositionally biased region" description="Polar residues" evidence="1">
    <location>
        <begin position="90"/>
        <end position="100"/>
    </location>
</feature>
<accession>A0AAD2PUV6</accession>
<protein>
    <submittedName>
        <fullName evidence="2">Uncharacterized protein</fullName>
    </submittedName>
</protein>
<organism evidence="2 3">
    <name type="scientific">Cylindrotheca closterium</name>
    <dbReference type="NCBI Taxonomy" id="2856"/>
    <lineage>
        <taxon>Eukaryota</taxon>
        <taxon>Sar</taxon>
        <taxon>Stramenopiles</taxon>
        <taxon>Ochrophyta</taxon>
        <taxon>Bacillariophyta</taxon>
        <taxon>Bacillariophyceae</taxon>
        <taxon>Bacillariophycidae</taxon>
        <taxon>Bacillariales</taxon>
        <taxon>Bacillariaceae</taxon>
        <taxon>Cylindrotheca</taxon>
    </lineage>
</organism>
<dbReference type="Proteomes" id="UP001295423">
    <property type="component" value="Unassembled WGS sequence"/>
</dbReference>
<dbReference type="AlphaFoldDB" id="A0AAD2PUV6"/>
<name>A0AAD2PUV6_9STRA</name>